<dbReference type="GO" id="GO:0016251">
    <property type="term" value="F:RNA polymerase II general transcription initiation factor activity"/>
    <property type="evidence" value="ECO:0007669"/>
    <property type="project" value="TreeGrafter"/>
</dbReference>
<dbReference type="OMA" id="SIGRNCA"/>
<keyword evidence="3" id="KW-0396">Initiation factor</keyword>
<dbReference type="InterPro" id="IPR057345">
    <property type="entry name" value="Ig-like_TAF2"/>
</dbReference>
<dbReference type="EMBL" id="KB908915">
    <property type="protein sequence ID" value="EOB15247.1"/>
    <property type="molecule type" value="Genomic_DNA"/>
</dbReference>
<dbReference type="Pfam" id="PF25577">
    <property type="entry name" value="TPR_TAF2_C"/>
    <property type="match status" value="1"/>
</dbReference>
<dbReference type="InterPro" id="IPR037813">
    <property type="entry name" value="TAF2"/>
</dbReference>
<keyword evidence="3" id="KW-0648">Protein biosynthesis</keyword>
<accession>R0KYF5</accession>
<dbReference type="GO" id="GO:0006367">
    <property type="term" value="P:transcription initiation at RNA polymerase II promoter"/>
    <property type="evidence" value="ECO:0007669"/>
    <property type="project" value="TreeGrafter"/>
</dbReference>
<keyword evidence="4" id="KW-1185">Reference proteome</keyword>
<protein>
    <submittedName>
        <fullName evidence="3">Transcription initiation factor TFIID subunit 2</fullName>
    </submittedName>
</protein>
<dbReference type="PANTHER" id="PTHR15137">
    <property type="entry name" value="TRANSCRIPTION INITIATION FACTOR TFIID"/>
    <property type="match status" value="1"/>
</dbReference>
<dbReference type="PANTHER" id="PTHR15137:SF9">
    <property type="entry name" value="TRANSCRIPTION INITIATION FACTOR TFIID SUBUNIT 2"/>
    <property type="match status" value="1"/>
</dbReference>
<dbReference type="SUPFAM" id="SSF55486">
    <property type="entry name" value="Metalloproteases ('zincins'), catalytic domain"/>
    <property type="match status" value="1"/>
</dbReference>
<evidence type="ECO:0000259" key="2">
    <source>
        <dbReference type="Pfam" id="PF25577"/>
    </source>
</evidence>
<dbReference type="GO" id="GO:0000976">
    <property type="term" value="F:transcription cis-regulatory region binding"/>
    <property type="evidence" value="ECO:0007669"/>
    <property type="project" value="TreeGrafter"/>
</dbReference>
<sequence>MKVTRQRNVYYIDISKNLFRGYIETSLLLEKESVVYYKYASLEIQDVEVTLENGLTYKPNLEKKANTNEIYEGVSQEIKEKDFSEVLKIIIPDFNKESNFIRIKINYSPLDFNTSISFYKQVYEDDNHKEIVGSNRHGYSFELFPSVFSEERVGYPWELVYIFPNIEEYKIVSPGILRSFKEEDKVNVSMYYVEESIPDFINFAVGTYERVEIYNGDDKKVLLIPNHFEEYNDSIFEVVDDFANIIKYTEHFLQRTFPIPTLTTVFSLIEIEPTLGIGTSLNNISVLSPSKDIDQAFKMKRIIADIVTAQIFYFYVHFTDITDFWIFAGMKGYLEDYCVRFLLGHNDFLFTLKEEKDFIIRNDVYELPLCDPRRSYLSYYSDFFLKKAKIVFHTLENNLSKAFLSKICSFTLKKKPITQINFTLDFIALIKDITGKDMKVFFDTYVFRPGIVNVIFKFTIDKKKNKVDFKIEQSSTSQLQGANKEVSGFVTVKSFEVEGSYDHSFNFNQENYFYYHTRTKKKKKPEEEEEEIMPLLWIRIDPKGEHFLNSLVEQPDYMFIEQLLDKNVNGQIEAIDYLSKRPSIQICETFERILENTQMFYRVRVRILYVLAKISLENYIGFQRVIQFFIKKFCVQSSTVIKPNDFNFINYFLQKNSIEALSFTNPSIVKKYNGRTVRSADIICAFMINILRFNDNSMNSFSDSEYISNVIKGLARPLIEINQRKNEEDRNGIEDHDSIKIEDDSINMMNDSIKIEDHDLEDNPFFYDDLQNEEPSSSSSDSTINLNYVDIAVKEVERYRLLDMVFPSHENKITESALYFLGKLAINNCISLKKETLLSLSEYPNAYSVRKIALNLLVVLFPDKDTLDFLMRIIRIDTYRIKLLVIEILEETLSLKNSFLKTFLKEIDFYISLDFYDLILRYKIQNIQMFLEDKDLSESEYNSKLLESY</sequence>
<organism evidence="3 4">
    <name type="scientific">Nosema bombycis (strain CQ1 / CVCC 102059)</name>
    <name type="common">Microsporidian parasite</name>
    <name type="synonym">Pebrine of silkworm</name>
    <dbReference type="NCBI Taxonomy" id="578461"/>
    <lineage>
        <taxon>Eukaryota</taxon>
        <taxon>Fungi</taxon>
        <taxon>Fungi incertae sedis</taxon>
        <taxon>Microsporidia</taxon>
        <taxon>Nosematidae</taxon>
        <taxon>Nosema</taxon>
    </lineage>
</organism>
<dbReference type="VEuPathDB" id="MicrosporidiaDB:NBO_7g0067"/>
<dbReference type="GO" id="GO:0005669">
    <property type="term" value="C:transcription factor TFIID complex"/>
    <property type="evidence" value="ECO:0007669"/>
    <property type="project" value="InterPro"/>
</dbReference>
<dbReference type="GO" id="GO:0003743">
    <property type="term" value="F:translation initiation factor activity"/>
    <property type="evidence" value="ECO:0007669"/>
    <property type="project" value="UniProtKB-KW"/>
</dbReference>
<name>R0KYF5_NOSB1</name>
<dbReference type="AlphaFoldDB" id="R0KYF5"/>
<dbReference type="InterPro" id="IPR057991">
    <property type="entry name" value="TPR_TAF2_C"/>
</dbReference>
<dbReference type="InterPro" id="IPR027268">
    <property type="entry name" value="Peptidase_M4/M1_CTD_sf"/>
</dbReference>
<dbReference type="Pfam" id="PF25316">
    <property type="entry name" value="TAF2_3rd"/>
    <property type="match status" value="1"/>
</dbReference>
<reference evidence="3 4" key="1">
    <citation type="journal article" date="2013" name="BMC Genomics">
        <title>Comparative genomics of parasitic silkworm microsporidia reveal an association between genome expansion and host adaptation.</title>
        <authorList>
            <person name="Pan G."/>
            <person name="Xu J."/>
            <person name="Li T."/>
            <person name="Xia Q."/>
            <person name="Liu S.L."/>
            <person name="Zhang G."/>
            <person name="Li S."/>
            <person name="Li C."/>
            <person name="Liu H."/>
            <person name="Yang L."/>
            <person name="Liu T."/>
            <person name="Zhang X."/>
            <person name="Wu Z."/>
            <person name="Fan W."/>
            <person name="Dang X."/>
            <person name="Xiang H."/>
            <person name="Tao M."/>
            <person name="Li Y."/>
            <person name="Hu J."/>
            <person name="Li Z."/>
            <person name="Lin L."/>
            <person name="Luo J."/>
            <person name="Geng L."/>
            <person name="Wang L."/>
            <person name="Long M."/>
            <person name="Wan Y."/>
            <person name="He N."/>
            <person name="Zhang Z."/>
            <person name="Lu C."/>
            <person name="Keeling P.J."/>
            <person name="Wang J."/>
            <person name="Xiang Z."/>
            <person name="Zhou Z."/>
        </authorList>
    </citation>
    <scope>NUCLEOTIDE SEQUENCE [LARGE SCALE GENOMIC DNA]</scope>
    <source>
        <strain evidence="4">CQ1 / CVCC 102059</strain>
    </source>
</reference>
<dbReference type="GO" id="GO:0003682">
    <property type="term" value="F:chromatin binding"/>
    <property type="evidence" value="ECO:0007669"/>
    <property type="project" value="TreeGrafter"/>
</dbReference>
<feature type="domain" description="Transcription initiation factor TFIID subunit 2 TPR repeats" evidence="2">
    <location>
        <begin position="563"/>
        <end position="718"/>
    </location>
</feature>
<evidence type="ECO:0000313" key="4">
    <source>
        <dbReference type="Proteomes" id="UP000016927"/>
    </source>
</evidence>
<dbReference type="Proteomes" id="UP000016927">
    <property type="component" value="Unassembled WGS sequence"/>
</dbReference>
<dbReference type="STRING" id="578461.R0KYF5"/>
<evidence type="ECO:0000313" key="3">
    <source>
        <dbReference type="EMBL" id="EOB15247.1"/>
    </source>
</evidence>
<proteinExistence type="predicted"/>
<dbReference type="HOGENOM" id="CLU_005180_0_0_1"/>
<gene>
    <name evidence="3" type="primary">TAF2</name>
    <name evidence="3" type="ORF">NBO_7g0067</name>
</gene>
<feature type="non-terminal residue" evidence="3">
    <location>
        <position position="949"/>
    </location>
</feature>
<dbReference type="OrthoDB" id="308861at2759"/>
<feature type="domain" description="Transcription initiation factor TFIID subunit 2 Ig-like" evidence="1">
    <location>
        <begin position="450"/>
        <end position="555"/>
    </location>
</feature>
<evidence type="ECO:0000259" key="1">
    <source>
        <dbReference type="Pfam" id="PF25316"/>
    </source>
</evidence>
<dbReference type="Gene3D" id="1.10.390.10">
    <property type="entry name" value="Neutral Protease Domain 2"/>
    <property type="match status" value="1"/>
</dbReference>